<keyword evidence="3" id="KW-1133">Transmembrane helix</keyword>
<dbReference type="PANTHER" id="PTHR13817:SF73">
    <property type="entry name" value="FIBRONECTIN TYPE-III DOMAIN-CONTAINING PROTEIN"/>
    <property type="match status" value="1"/>
</dbReference>
<dbReference type="InterPro" id="IPR007110">
    <property type="entry name" value="Ig-like_dom"/>
</dbReference>
<feature type="signal peptide" evidence="4">
    <location>
        <begin position="1"/>
        <end position="20"/>
    </location>
</feature>
<dbReference type="InterPro" id="IPR003961">
    <property type="entry name" value="FN3_dom"/>
</dbReference>
<dbReference type="InterPro" id="IPR036179">
    <property type="entry name" value="Ig-like_dom_sf"/>
</dbReference>
<evidence type="ECO:0000313" key="8">
    <source>
        <dbReference type="Proteomes" id="UP001165289"/>
    </source>
</evidence>
<feature type="domain" description="Fibronectin type-III" evidence="6">
    <location>
        <begin position="476"/>
        <end position="569"/>
    </location>
</feature>
<feature type="chain" id="PRO_5043922214" evidence="4">
    <location>
        <begin position="21"/>
        <end position="1020"/>
    </location>
</feature>
<evidence type="ECO:0000256" key="3">
    <source>
        <dbReference type="SAM" id="Phobius"/>
    </source>
</evidence>
<dbReference type="InterPro" id="IPR050964">
    <property type="entry name" value="Striated_Muscle_Regulatory"/>
</dbReference>
<feature type="domain" description="Ig-like" evidence="5">
    <location>
        <begin position="100"/>
        <end position="179"/>
    </location>
</feature>
<dbReference type="SMART" id="SM00409">
    <property type="entry name" value="IG"/>
    <property type="match status" value="3"/>
</dbReference>
<feature type="compositionally biased region" description="Polar residues" evidence="2">
    <location>
        <begin position="968"/>
        <end position="984"/>
    </location>
</feature>
<proteinExistence type="predicted"/>
<dbReference type="PANTHER" id="PTHR13817">
    <property type="entry name" value="TITIN"/>
    <property type="match status" value="1"/>
</dbReference>
<dbReference type="Proteomes" id="UP001165289">
    <property type="component" value="Unassembled WGS sequence"/>
</dbReference>
<dbReference type="InterPro" id="IPR003598">
    <property type="entry name" value="Ig_sub2"/>
</dbReference>
<evidence type="ECO:0000259" key="6">
    <source>
        <dbReference type="PROSITE" id="PS50853"/>
    </source>
</evidence>
<dbReference type="Pfam" id="PF00041">
    <property type="entry name" value="fn3"/>
    <property type="match status" value="3"/>
</dbReference>
<keyword evidence="3" id="KW-0812">Transmembrane</keyword>
<evidence type="ECO:0000256" key="4">
    <source>
        <dbReference type="SAM" id="SignalP"/>
    </source>
</evidence>
<evidence type="ECO:0000256" key="2">
    <source>
        <dbReference type="SAM" id="MobiDB-lite"/>
    </source>
</evidence>
<gene>
    <name evidence="7" type="ORF">LOD99_644</name>
</gene>
<accession>A0AAV7K0F9</accession>
<feature type="domain" description="Ig-like" evidence="5">
    <location>
        <begin position="665"/>
        <end position="762"/>
    </location>
</feature>
<dbReference type="InterPro" id="IPR036116">
    <property type="entry name" value="FN3_sf"/>
</dbReference>
<dbReference type="SUPFAM" id="SSF48726">
    <property type="entry name" value="Immunoglobulin"/>
    <property type="match status" value="3"/>
</dbReference>
<keyword evidence="4" id="KW-0732">Signal</keyword>
<evidence type="ECO:0000256" key="1">
    <source>
        <dbReference type="ARBA" id="ARBA00022737"/>
    </source>
</evidence>
<reference evidence="7 8" key="1">
    <citation type="journal article" date="2023" name="BMC Biol.">
        <title>The compact genome of the sponge Oopsacas minuta (Hexactinellida) is lacking key metazoan core genes.</title>
        <authorList>
            <person name="Santini S."/>
            <person name="Schenkelaars Q."/>
            <person name="Jourda C."/>
            <person name="Duchesne M."/>
            <person name="Belahbib H."/>
            <person name="Rocher C."/>
            <person name="Selva M."/>
            <person name="Riesgo A."/>
            <person name="Vervoort M."/>
            <person name="Leys S.P."/>
            <person name="Kodjabachian L."/>
            <person name="Le Bivic A."/>
            <person name="Borchiellini C."/>
            <person name="Claverie J.M."/>
            <person name="Renard E."/>
        </authorList>
    </citation>
    <scope>NUCLEOTIDE SEQUENCE [LARGE SCALE GENOMIC DNA]</scope>
    <source>
        <strain evidence="7">SPO-2</strain>
    </source>
</reference>
<evidence type="ECO:0000259" key="5">
    <source>
        <dbReference type="PROSITE" id="PS50835"/>
    </source>
</evidence>
<sequence length="1020" mass="114073">MLRVLLGLIIYYSLSPIVSATTIVYANLGEDLLYTCPLPPPVSWTMNGIELTDNSSEYTVYLNGSILITPLTHSLIGTNIRNVCCPESGGSCPAFAFIQPILVPPIAHNITALEYTDVTLTCTASDTQPAPRFSWYRDGIKLSNNRLHQLTNVSRNDLGPYTCTVFNPLGNRSTDLYLSVEYEPSIEIVGREIRYPSIGSTVQLQCYYEGEPEPLVTWYFNEDNVLSSASEIVNGVVIDSADSVTLNISSVKYNQTGFYFCVANNTRGFSHASFQVIVLTVPQPPAVSIIGTTSSSISIKWVYRDNGNSPLTNTFLEYRANNSIWENNLISGNFTTGFTFTQLRANTLHTIKVYVMNKIGTSQFESVSATTLPLPPPEPRSVMLRVLSQKELELHWKSPLLTFEHTRVTRYEYQIHTIEGGTWSTIASSSSSQFKVVFQSLTAGTLYEARVRAVNSVGTSSFVTVANRTTFTYPGQPGLSAVAIDFQTIRVSWSATTTGGKPLLYWSLEISEDSANWTLIGTFVVSRDQYEISQQLQPNTTYFIRIWVDNEIGSSQYSVVMVTTRIKSAIGAVTMVTAESITHNSISLSWLPVEYIDISDALEYEIQYSLLVDSIEPTNVYKTEQTSYTFQDLEPLSTYKFSITARDGDDVSVSPLVLFYTTTLPPLEIVLRPSIPLIGDKFKLSCMFSEKYNGLYTPSYVSWYMEGVDLREFSQNMDPPPEDFYLYKNHLVIPKFDSSHYGNYSCKVRDLLAYQYITKLITIDEIDFLRDNLEVMITVVAILACFVSFLCLLFFVLCCVGCFRRHQKVRNARYPVGIPNKSWLNTSIYSPLRGERSGFNPLKTEVDTHLGPRDSNLEPDQLFEPETVDPFTEERIYTTSFIHTGNTPSGTFERQHLVRPSIVGANFERLEGTSSPSSKVDSDIQGPPPPPPFSTKEVFGDSVSLPKRLTITEGMNSFRYERDGVGSPPSSVRTAPNFDNISNDSNSQPFYQNLQMPNGSQHVPGVEMIHIPSNCISTDI</sequence>
<feature type="domain" description="Fibronectin type-III" evidence="6">
    <location>
        <begin position="376"/>
        <end position="475"/>
    </location>
</feature>
<protein>
    <submittedName>
        <fullName evidence="7">Titin-like</fullName>
    </submittedName>
</protein>
<feature type="domain" description="Fibronectin type-III" evidence="6">
    <location>
        <begin position="281"/>
        <end position="375"/>
    </location>
</feature>
<dbReference type="CDD" id="cd00063">
    <property type="entry name" value="FN3"/>
    <property type="match status" value="4"/>
</dbReference>
<dbReference type="AlphaFoldDB" id="A0AAV7K0F9"/>
<comment type="caution">
    <text evidence="7">The sequence shown here is derived from an EMBL/GenBank/DDBJ whole genome shotgun (WGS) entry which is preliminary data.</text>
</comment>
<keyword evidence="8" id="KW-1185">Reference proteome</keyword>
<dbReference type="SMART" id="SM00060">
    <property type="entry name" value="FN3"/>
    <property type="match status" value="4"/>
</dbReference>
<keyword evidence="3" id="KW-0472">Membrane</keyword>
<dbReference type="SMART" id="SM00408">
    <property type="entry name" value="IGc2"/>
    <property type="match status" value="3"/>
</dbReference>
<dbReference type="PROSITE" id="PS50835">
    <property type="entry name" value="IG_LIKE"/>
    <property type="match status" value="3"/>
</dbReference>
<dbReference type="Pfam" id="PF13927">
    <property type="entry name" value="Ig_3"/>
    <property type="match status" value="2"/>
</dbReference>
<dbReference type="PROSITE" id="PS50853">
    <property type="entry name" value="FN3"/>
    <property type="match status" value="4"/>
</dbReference>
<name>A0AAV7K0F9_9METZ</name>
<dbReference type="EMBL" id="JAKMXF010000222">
    <property type="protein sequence ID" value="KAI6654245.1"/>
    <property type="molecule type" value="Genomic_DNA"/>
</dbReference>
<dbReference type="InterPro" id="IPR003599">
    <property type="entry name" value="Ig_sub"/>
</dbReference>
<feature type="transmembrane region" description="Helical" evidence="3">
    <location>
        <begin position="775"/>
        <end position="803"/>
    </location>
</feature>
<organism evidence="7 8">
    <name type="scientific">Oopsacas minuta</name>
    <dbReference type="NCBI Taxonomy" id="111878"/>
    <lineage>
        <taxon>Eukaryota</taxon>
        <taxon>Metazoa</taxon>
        <taxon>Porifera</taxon>
        <taxon>Hexactinellida</taxon>
        <taxon>Hexasterophora</taxon>
        <taxon>Lyssacinosida</taxon>
        <taxon>Leucopsacidae</taxon>
        <taxon>Oopsacas</taxon>
    </lineage>
</organism>
<keyword evidence="1" id="KW-0677">Repeat</keyword>
<dbReference type="SUPFAM" id="SSF49265">
    <property type="entry name" value="Fibronectin type III"/>
    <property type="match status" value="2"/>
</dbReference>
<feature type="region of interest" description="Disordered" evidence="2">
    <location>
        <begin position="908"/>
        <end position="934"/>
    </location>
</feature>
<dbReference type="Gene3D" id="2.60.40.10">
    <property type="entry name" value="Immunoglobulins"/>
    <property type="match status" value="7"/>
</dbReference>
<feature type="domain" description="Ig-like" evidence="5">
    <location>
        <begin position="184"/>
        <end position="277"/>
    </location>
</feature>
<feature type="region of interest" description="Disordered" evidence="2">
    <location>
        <begin position="961"/>
        <end position="984"/>
    </location>
</feature>
<feature type="domain" description="Fibronectin type-III" evidence="6">
    <location>
        <begin position="572"/>
        <end position="666"/>
    </location>
</feature>
<evidence type="ECO:0000313" key="7">
    <source>
        <dbReference type="EMBL" id="KAI6654245.1"/>
    </source>
</evidence>
<dbReference type="InterPro" id="IPR013783">
    <property type="entry name" value="Ig-like_fold"/>
</dbReference>